<keyword evidence="3" id="KW-1185">Reference proteome</keyword>
<comment type="caution">
    <text evidence="2">The sequence shown here is derived from an EMBL/GenBank/DDBJ whole genome shotgun (WGS) entry which is preliminary data.</text>
</comment>
<reference evidence="2 3" key="1">
    <citation type="submission" date="2019-11" db="EMBL/GenBank/DDBJ databases">
        <title>Whole genome sequence of Oryza granulata.</title>
        <authorList>
            <person name="Li W."/>
        </authorList>
    </citation>
    <scope>NUCLEOTIDE SEQUENCE [LARGE SCALE GENOMIC DNA]</scope>
    <source>
        <strain evidence="3">cv. Menghai</strain>
        <tissue evidence="2">Leaf</tissue>
    </source>
</reference>
<proteinExistence type="predicted"/>
<evidence type="ECO:0000313" key="2">
    <source>
        <dbReference type="EMBL" id="KAF0918863.1"/>
    </source>
</evidence>
<accession>A0A6G1E4J9</accession>
<name>A0A6G1E4J9_9ORYZ</name>
<sequence length="67" mass="7024">MGGVWLQASSCFVCSSRSVLCHGLSTCRCPGTGSSELDDTEDDGGVSRSEEAERFHQGHPSLSSMSA</sequence>
<evidence type="ECO:0000313" key="3">
    <source>
        <dbReference type="Proteomes" id="UP000479710"/>
    </source>
</evidence>
<dbReference type="AlphaFoldDB" id="A0A6G1E4J9"/>
<protein>
    <submittedName>
        <fullName evidence="2">Uncharacterized protein</fullName>
    </submittedName>
</protein>
<organism evidence="2 3">
    <name type="scientific">Oryza meyeriana var. granulata</name>
    <dbReference type="NCBI Taxonomy" id="110450"/>
    <lineage>
        <taxon>Eukaryota</taxon>
        <taxon>Viridiplantae</taxon>
        <taxon>Streptophyta</taxon>
        <taxon>Embryophyta</taxon>
        <taxon>Tracheophyta</taxon>
        <taxon>Spermatophyta</taxon>
        <taxon>Magnoliopsida</taxon>
        <taxon>Liliopsida</taxon>
        <taxon>Poales</taxon>
        <taxon>Poaceae</taxon>
        <taxon>BOP clade</taxon>
        <taxon>Oryzoideae</taxon>
        <taxon>Oryzeae</taxon>
        <taxon>Oryzinae</taxon>
        <taxon>Oryza</taxon>
        <taxon>Oryza meyeriana</taxon>
    </lineage>
</organism>
<dbReference type="Proteomes" id="UP000479710">
    <property type="component" value="Unassembled WGS sequence"/>
</dbReference>
<dbReference type="EMBL" id="SPHZ02000005">
    <property type="protein sequence ID" value="KAF0918863.1"/>
    <property type="molecule type" value="Genomic_DNA"/>
</dbReference>
<gene>
    <name evidence="2" type="ORF">E2562_026698</name>
</gene>
<evidence type="ECO:0000256" key="1">
    <source>
        <dbReference type="SAM" id="MobiDB-lite"/>
    </source>
</evidence>
<feature type="region of interest" description="Disordered" evidence="1">
    <location>
        <begin position="29"/>
        <end position="67"/>
    </location>
</feature>